<dbReference type="InterPro" id="IPR011034">
    <property type="entry name" value="Formyl_transferase-like_C_sf"/>
</dbReference>
<evidence type="ECO:0000256" key="8">
    <source>
        <dbReference type="ARBA" id="ARBA00023098"/>
    </source>
</evidence>
<evidence type="ECO:0000256" key="13">
    <source>
        <dbReference type="ARBA" id="ARBA00060576"/>
    </source>
</evidence>
<comment type="pathway">
    <text evidence="1 17">Bacterial outer membrane biogenesis; lipopolysaccharide biosynthesis.</text>
</comment>
<dbReference type="InterPro" id="IPR001509">
    <property type="entry name" value="Epimerase_deHydtase"/>
</dbReference>
<keyword evidence="7 17" id="KW-0520">NAD</keyword>
<keyword evidence="5 17" id="KW-0448">Lipopolysaccharide biosynthesis</keyword>
<evidence type="ECO:0000256" key="5">
    <source>
        <dbReference type="ARBA" id="ARBA00022985"/>
    </source>
</evidence>
<sequence length="667" mass="74403">MSAKTLVFAYHDIGCAGIEALLAAGYQIDAVFTHADDPRENRFFGSVAQLCAQRGIPVHASEDVNHPLWVARIRELQPQYIFSFYYRHLLGDELLACASRGAFNLHGSLLPRYRGRAPANWVLVNGESETGVTLHRMVKRADAGAIVAQQRVAIDEDDTALSLHGKLRECAAELLGRVLPALREGDFVEREQDERQASYFGRRTPADGLLDWRRPARELHNLVRAVTQPYPGAFAPVGERKLIVWQSKVVPGNQGRPAGAVLGVEPLRIACGEDSLEIVAGQQGDAGLYLAGPQLAREMGLVAGSRLHAQAKPRRKTRVLILGVNGFIGNHLSERLLRDGGYEVYGLDIGSDAIERLKSNPDFHFVEGDIGIHSEWIEYHIKKCDVVLPLVAIATPIEYTRNPLRVFELDFEENLKLVRYCVKYGKRVIFPSTSEVYGMCSDASFDEDSSNLVVGPINKQRWIYSVSKQLLDRVIWAYGQKGLRFTLFRPFNWMGPRLDRLDSARIGSSRAITQLILHLVEGTPIRLVDGGAQKRCFTDVDDGIEALARIVDNAGGRCDGQIVNIGNPDNEASIRELGEELLRQFEAHPLRAHFPPFAGFREVESRSFYGDGYQDVAHRKPSIDNARRLLDWEPSVPLRETIAKTLDFFLCEAIAEQRQAGKPRLAS</sequence>
<dbReference type="Gene3D" id="3.40.50.12230">
    <property type="match status" value="1"/>
</dbReference>
<comment type="caution">
    <text evidence="17">Lacks conserved residue(s) required for the propagation of feature annotation.</text>
</comment>
<name>A0A239GE30_9PSED</name>
<evidence type="ECO:0000256" key="16">
    <source>
        <dbReference type="ARBA" id="ARBA00063233"/>
    </source>
</evidence>
<keyword evidence="23" id="KW-1185">Reference proteome</keyword>
<comment type="pathway">
    <text evidence="13 17">Nucleotide-sugar biosynthesis; UDP-4-deoxy-4-formamido-beta-L-arabinose biosynthesis; UDP-4-deoxy-4-formamido-beta-L-arabinose from UDP-alpha-D-glucuronate: step 1/3.</text>
</comment>
<dbReference type="GO" id="GO:0009103">
    <property type="term" value="P:lipopolysaccharide biosynthetic process"/>
    <property type="evidence" value="ECO:0007669"/>
    <property type="project" value="UniProtKB-UniRule"/>
</dbReference>
<dbReference type="GO" id="GO:0099619">
    <property type="term" value="F:UDP-4-amino-4-deoxy-L-arabinose formyltransferase activity"/>
    <property type="evidence" value="ECO:0007669"/>
    <property type="project" value="UniProtKB-EC"/>
</dbReference>
<keyword evidence="3 17" id="KW-0441">Lipid A biosynthesis</keyword>
<dbReference type="GO" id="GO:0046677">
    <property type="term" value="P:response to antibiotic"/>
    <property type="evidence" value="ECO:0007669"/>
    <property type="project" value="UniProtKB-KW"/>
</dbReference>
<dbReference type="NCBIfam" id="NF008872">
    <property type="entry name" value="PRK11908.1"/>
    <property type="match status" value="1"/>
</dbReference>
<dbReference type="HAMAP" id="MF_01166">
    <property type="entry name" value="ArnA"/>
    <property type="match status" value="1"/>
</dbReference>
<evidence type="ECO:0000259" key="20">
    <source>
        <dbReference type="Pfam" id="PF02911"/>
    </source>
</evidence>
<keyword evidence="8 17" id="KW-0443">Lipid metabolism</keyword>
<dbReference type="InterPro" id="IPR002376">
    <property type="entry name" value="Formyl_transf_N"/>
</dbReference>
<dbReference type="RefSeq" id="WP_089390546.1">
    <property type="nucleotide sequence ID" value="NZ_FNEC01000042.1"/>
</dbReference>
<feature type="site" description="Transition state stabilizer" evidence="17">
    <location>
        <position position="104"/>
    </location>
</feature>
<evidence type="ECO:0000256" key="12">
    <source>
        <dbReference type="ARBA" id="ARBA00060566"/>
    </source>
</evidence>
<comment type="function">
    <text evidence="11 17">Bifunctional enzyme that catalyzes the oxidative decarboxylation of UDP-glucuronic acid (UDP-GlcUA) to UDP-4-keto-arabinose (UDP-Ara4O) and the addition of a formyl group to UDP-4-amino-4-deoxy-L-arabinose (UDP-L-Ara4N) to form UDP-L-4-formamido-arabinose (UDP-L-Ara4FN). The modified arabinose is attached to lipid A and is required for resistance to polymyxin and cationic antimicrobial peptides.</text>
</comment>
<dbReference type="GO" id="GO:0009245">
    <property type="term" value="P:lipid A biosynthetic process"/>
    <property type="evidence" value="ECO:0007669"/>
    <property type="project" value="UniProtKB-KW"/>
</dbReference>
<keyword evidence="2 17" id="KW-0444">Lipid biosynthesis</keyword>
<comment type="similarity">
    <text evidence="15 17">In the N-terminal section; belongs to the Fmt family. UDP-L-Ara4N formyltransferase subfamily.</text>
</comment>
<dbReference type="PIRSF" id="PIRSF036506">
    <property type="entry name" value="Bifun_polymyxin_resist_ArnA"/>
    <property type="match status" value="1"/>
</dbReference>
<feature type="binding site" evidence="17">
    <location>
        <position position="394"/>
    </location>
    <ligand>
        <name>UDP-alpha-D-glucuronate</name>
        <dbReference type="ChEBI" id="CHEBI:58052"/>
    </ligand>
</feature>
<evidence type="ECO:0000313" key="23">
    <source>
        <dbReference type="Proteomes" id="UP000198309"/>
    </source>
</evidence>
<dbReference type="InterPro" id="IPR036291">
    <property type="entry name" value="NAD(P)-bd_dom_sf"/>
</dbReference>
<comment type="catalytic activity">
    <reaction evidence="17">
        <text>UDP-alpha-D-glucuronate + NAD(+) = UDP-beta-L-threo-pentopyranos-4-ulose + CO2 + NADH</text>
        <dbReference type="Rhea" id="RHEA:24702"/>
        <dbReference type="ChEBI" id="CHEBI:16526"/>
        <dbReference type="ChEBI" id="CHEBI:57540"/>
        <dbReference type="ChEBI" id="CHEBI:57945"/>
        <dbReference type="ChEBI" id="CHEBI:58052"/>
        <dbReference type="ChEBI" id="CHEBI:58710"/>
        <dbReference type="EC" id="1.1.1.305"/>
    </reaction>
</comment>
<dbReference type="InterPro" id="IPR021168">
    <property type="entry name" value="Bifun_polymyxin_resist_ArnA"/>
</dbReference>
<proteinExistence type="inferred from homology"/>
<dbReference type="InterPro" id="IPR050177">
    <property type="entry name" value="Lipid_A_modif_metabolic_enz"/>
</dbReference>
<evidence type="ECO:0000256" key="17">
    <source>
        <dbReference type="HAMAP-Rule" id="MF_01166"/>
    </source>
</evidence>
<accession>A0A239GE30</accession>
<evidence type="ECO:0000313" key="24">
    <source>
        <dbReference type="Proteomes" id="UP000199693"/>
    </source>
</evidence>
<evidence type="ECO:0000256" key="15">
    <source>
        <dbReference type="ARBA" id="ARBA00061216"/>
    </source>
</evidence>
<reference evidence="22 23" key="2">
    <citation type="submission" date="2017-06" db="EMBL/GenBank/DDBJ databases">
        <authorList>
            <person name="Varghese N."/>
            <person name="Submissions S."/>
        </authorList>
    </citation>
    <scope>NUCLEOTIDE SEQUENCE [LARGE SCALE GENOMIC DNA]</scope>
    <source>
        <strain evidence="22 23">RLD-1</strain>
    </source>
</reference>
<dbReference type="Proteomes" id="UP000198309">
    <property type="component" value="Unassembled WGS sequence"/>
</dbReference>
<dbReference type="InterPro" id="IPR045869">
    <property type="entry name" value="Arna-like_SDR_e"/>
</dbReference>
<evidence type="ECO:0000256" key="6">
    <source>
        <dbReference type="ARBA" id="ARBA00023002"/>
    </source>
</evidence>
<protein>
    <recommendedName>
        <fullName evidence="17">Bifunctional polymyxin resistance protein ArnA</fullName>
    </recommendedName>
    <domain>
        <recommendedName>
            <fullName evidence="17">UDP-4-amino-4-deoxy-L-arabinose formyltransferase</fullName>
            <ecNumber evidence="17">2.1.2.13</ecNumber>
        </recommendedName>
        <alternativeName>
            <fullName evidence="17">ArnAFT</fullName>
        </alternativeName>
        <alternativeName>
            <fullName evidence="17">UDP-L-Ara4N formyltransferase</fullName>
        </alternativeName>
    </domain>
    <domain>
        <recommendedName>
            <fullName evidence="17">UDP-glucuronic acid oxidase, UDP-4-keto-hexauronic acid decarboxylating</fullName>
            <ecNumber evidence="17">1.1.1.305</ecNumber>
        </recommendedName>
        <alternativeName>
            <fullName evidence="17">ArnADH</fullName>
        </alternativeName>
        <alternativeName>
            <fullName evidence="17">UDP-GlcUA decarboxylase</fullName>
        </alternativeName>
        <alternativeName>
            <fullName evidence="17">UDP-glucuronic acid dehydrogenase</fullName>
        </alternativeName>
    </domain>
</protein>
<dbReference type="SUPFAM" id="SSF53328">
    <property type="entry name" value="Formyltransferase"/>
    <property type="match status" value="1"/>
</dbReference>
<feature type="site" description="Raises pKa of active site His" evidence="17">
    <location>
        <position position="142"/>
    </location>
</feature>
<keyword evidence="10 17" id="KW-0511">Multifunctional enzyme</keyword>
<keyword evidence="6 17" id="KW-0560">Oxidoreductase</keyword>
<feature type="binding site" evidence="17">
    <location>
        <position position="399"/>
    </location>
    <ligand>
        <name>UDP-alpha-D-glucuronate</name>
        <dbReference type="ChEBI" id="CHEBI:58052"/>
    </ligand>
</feature>
<feature type="domain" description="Formyl transferase C-terminal" evidence="20">
    <location>
        <begin position="204"/>
        <end position="283"/>
    </location>
</feature>
<dbReference type="SUPFAM" id="SSF50486">
    <property type="entry name" value="FMT C-terminal domain-like"/>
    <property type="match status" value="1"/>
</dbReference>
<evidence type="ECO:0000259" key="18">
    <source>
        <dbReference type="Pfam" id="PF00551"/>
    </source>
</evidence>
<comment type="pathway">
    <text evidence="12 17">Nucleotide-sugar biosynthesis; UDP-4-deoxy-4-formamido-beta-L-arabinose biosynthesis; UDP-4-deoxy-4-formamido-beta-L-arabinose from UDP-alpha-D-glucuronate: step 3/3.</text>
</comment>
<comment type="subunit">
    <text evidence="16 17">Homohexamer, formed by a dimer of trimers.</text>
</comment>
<feature type="binding site" evidence="17">
    <location>
        <begin position="138"/>
        <end position="142"/>
    </location>
    <ligand>
        <name>(6R)-10-formyltetrahydrofolate</name>
        <dbReference type="ChEBI" id="CHEBI:195366"/>
    </ligand>
</feature>
<dbReference type="Pfam" id="PF00551">
    <property type="entry name" value="Formyl_trans_N"/>
    <property type="match status" value="1"/>
</dbReference>
<feature type="region of interest" description="Dehydrogenase ArnADH" evidence="17">
    <location>
        <begin position="315"/>
        <end position="667"/>
    </location>
</feature>
<organism evidence="21 24">
    <name type="scientific">Pseudomonas delhiensis</name>
    <dbReference type="NCBI Taxonomy" id="366289"/>
    <lineage>
        <taxon>Bacteria</taxon>
        <taxon>Pseudomonadati</taxon>
        <taxon>Pseudomonadota</taxon>
        <taxon>Gammaproteobacteria</taxon>
        <taxon>Pseudomonadales</taxon>
        <taxon>Pseudomonadaceae</taxon>
        <taxon>Pseudomonas</taxon>
    </lineage>
</organism>
<feature type="binding site" evidence="17">
    <location>
        <position position="348"/>
    </location>
    <ligand>
        <name>NAD(+)</name>
        <dbReference type="ChEBI" id="CHEBI:57540"/>
    </ligand>
</feature>
<dbReference type="Pfam" id="PF01370">
    <property type="entry name" value="Epimerase"/>
    <property type="match status" value="1"/>
</dbReference>
<dbReference type="UniPathway" id="UPA00032">
    <property type="reaction ID" value="UER00492"/>
</dbReference>
<feature type="active site" description="Proton donor; for decarboxylase activity" evidence="17">
    <location>
        <position position="619"/>
    </location>
</feature>
<feature type="binding site" evidence="17">
    <location>
        <position position="116"/>
    </location>
    <ligand>
        <name>(6R)-10-formyltetrahydrofolate</name>
        <dbReference type="ChEBI" id="CHEBI:195366"/>
    </ligand>
</feature>
<evidence type="ECO:0000313" key="22">
    <source>
        <dbReference type="EMBL" id="SNS66314.1"/>
    </source>
</evidence>
<evidence type="ECO:0000313" key="21">
    <source>
        <dbReference type="EMBL" id="SDK56171.1"/>
    </source>
</evidence>
<feature type="binding site" evidence="17">
    <location>
        <position position="613"/>
    </location>
    <ligand>
        <name>UDP-alpha-D-glucuronate</name>
        <dbReference type="ChEBI" id="CHEBI:58052"/>
    </ligand>
</feature>
<dbReference type="EMBL" id="FNEC01000042">
    <property type="protein sequence ID" value="SDK56171.1"/>
    <property type="molecule type" value="Genomic_DNA"/>
</dbReference>
<feature type="domain" description="NAD-dependent epimerase/dehydratase" evidence="19">
    <location>
        <begin position="319"/>
        <end position="566"/>
    </location>
</feature>
<dbReference type="GO" id="GO:0016831">
    <property type="term" value="F:carboxy-lyase activity"/>
    <property type="evidence" value="ECO:0007669"/>
    <property type="project" value="InterPro"/>
</dbReference>
<dbReference type="SUPFAM" id="SSF51735">
    <property type="entry name" value="NAD(P)-binding Rossmann-fold domains"/>
    <property type="match status" value="1"/>
</dbReference>
<dbReference type="PANTHER" id="PTHR43245">
    <property type="entry name" value="BIFUNCTIONAL POLYMYXIN RESISTANCE PROTEIN ARNA"/>
    <property type="match status" value="1"/>
</dbReference>
<keyword evidence="9 17" id="KW-0046">Antibiotic resistance</keyword>
<dbReference type="EC" id="2.1.2.13" evidence="17"/>
<feature type="binding site" evidence="17">
    <location>
        <position position="461"/>
    </location>
    <ligand>
        <name>UDP-alpha-D-glucuronate</name>
        <dbReference type="ChEBI" id="CHEBI:58052"/>
    </ligand>
</feature>
<dbReference type="InterPro" id="IPR036477">
    <property type="entry name" value="Formyl_transf_N_sf"/>
</dbReference>
<dbReference type="GO" id="GO:0099618">
    <property type="term" value="F:UDP-glucuronate dehydrogenase activity"/>
    <property type="evidence" value="ECO:0007669"/>
    <property type="project" value="UniProtKB-EC"/>
</dbReference>
<evidence type="ECO:0000256" key="11">
    <source>
        <dbReference type="ARBA" id="ARBA00059105"/>
    </source>
</evidence>
<evidence type="ECO:0000256" key="10">
    <source>
        <dbReference type="ARBA" id="ARBA00023268"/>
    </source>
</evidence>
<feature type="region of interest" description="Formyltransferase ArnAFT" evidence="17">
    <location>
        <begin position="1"/>
        <end position="307"/>
    </location>
</feature>
<dbReference type="Pfam" id="PF02911">
    <property type="entry name" value="Formyl_trans_C"/>
    <property type="match status" value="1"/>
</dbReference>
<gene>
    <name evidence="17" type="primary">arnA</name>
    <name evidence="21" type="ORF">SAMN05216189_104238</name>
    <name evidence="22" type="ORF">SAMN06295949_10564</name>
</gene>
<dbReference type="FunFam" id="3.40.50.720:FF:000197">
    <property type="entry name" value="Bifunctional polymyxin resistance protein ArnA"/>
    <property type="match status" value="1"/>
</dbReference>
<dbReference type="Proteomes" id="UP000199693">
    <property type="component" value="Unassembled WGS sequence"/>
</dbReference>
<evidence type="ECO:0000256" key="2">
    <source>
        <dbReference type="ARBA" id="ARBA00022516"/>
    </source>
</evidence>
<feature type="domain" description="Formyl transferase N-terminal" evidence="18">
    <location>
        <begin position="35"/>
        <end position="178"/>
    </location>
</feature>
<dbReference type="AlphaFoldDB" id="A0A239GE30"/>
<comment type="similarity">
    <text evidence="14 17">In the C-terminal section; belongs to the NAD(P)-dependent epimerase/dehydratase family. UDP-glucuronic acid decarboxylase subfamily.</text>
</comment>
<feature type="active site" description="Proton donor; for formyltransferase activity" evidence="17">
    <location>
        <position position="106"/>
    </location>
</feature>
<evidence type="ECO:0000259" key="19">
    <source>
        <dbReference type="Pfam" id="PF01370"/>
    </source>
</evidence>
<keyword evidence="4 17" id="KW-0808">Transferase</keyword>
<comment type="catalytic activity">
    <reaction evidence="17">
        <text>UDP-4-amino-4-deoxy-beta-L-arabinose + (6R)-10-formyltetrahydrofolate = UDP-4-deoxy-4-formamido-beta-L-arabinose + (6S)-5,6,7,8-tetrahydrofolate + H(+)</text>
        <dbReference type="Rhea" id="RHEA:24706"/>
        <dbReference type="ChEBI" id="CHEBI:15378"/>
        <dbReference type="ChEBI" id="CHEBI:57453"/>
        <dbReference type="ChEBI" id="CHEBI:58708"/>
        <dbReference type="ChEBI" id="CHEBI:58709"/>
        <dbReference type="ChEBI" id="CHEBI:195366"/>
        <dbReference type="EC" id="2.1.2.13"/>
    </reaction>
</comment>
<evidence type="ECO:0000256" key="7">
    <source>
        <dbReference type="ARBA" id="ARBA00023027"/>
    </source>
</evidence>
<feature type="binding site" evidence="17">
    <location>
        <begin position="433"/>
        <end position="434"/>
    </location>
    <ligand>
        <name>UDP-alpha-D-glucuronate</name>
        <dbReference type="ChEBI" id="CHEBI:58052"/>
    </ligand>
</feature>
<feature type="binding site" evidence="17">
    <location>
        <position position="492"/>
    </location>
    <ligand>
        <name>UDP-alpha-D-glucuronate</name>
        <dbReference type="ChEBI" id="CHEBI:58052"/>
    </ligand>
</feature>
<dbReference type="UniPathway" id="UPA00030"/>
<dbReference type="EMBL" id="FZPC01000005">
    <property type="protein sequence ID" value="SNS66314.1"/>
    <property type="molecule type" value="Genomic_DNA"/>
</dbReference>
<feature type="binding site" evidence="17">
    <location>
        <begin position="369"/>
        <end position="370"/>
    </location>
    <ligand>
        <name>NAD(+)</name>
        <dbReference type="ChEBI" id="CHEBI:57540"/>
    </ligand>
</feature>
<dbReference type="NCBIfam" id="NF005998">
    <property type="entry name" value="PRK08125.1"/>
    <property type="match status" value="1"/>
</dbReference>
<reference evidence="21 24" key="1">
    <citation type="submission" date="2016-10" db="EMBL/GenBank/DDBJ databases">
        <authorList>
            <person name="de Groot N.N."/>
        </authorList>
    </citation>
    <scope>NUCLEOTIDE SEQUENCE [LARGE SCALE GENOMIC DNA]</scope>
    <source>
        <strain evidence="21 24">CCM 7361</strain>
    </source>
</reference>
<dbReference type="InterPro" id="IPR005793">
    <property type="entry name" value="Formyl_trans_C"/>
</dbReference>
<dbReference type="GO" id="GO:0016020">
    <property type="term" value="C:membrane"/>
    <property type="evidence" value="ECO:0007669"/>
    <property type="project" value="GOC"/>
</dbReference>
<dbReference type="NCBIfam" id="NF005414">
    <property type="entry name" value="PRK06988.1"/>
    <property type="match status" value="1"/>
</dbReference>
<dbReference type="PANTHER" id="PTHR43245:SF13">
    <property type="entry name" value="UDP-D-APIOSE_UDP-D-XYLOSE SYNTHASE 2"/>
    <property type="match status" value="1"/>
</dbReference>
<feature type="binding site" evidence="17">
    <location>
        <begin position="526"/>
        <end position="535"/>
    </location>
    <ligand>
        <name>UDP-alpha-D-glucuronate</name>
        <dbReference type="ChEBI" id="CHEBI:58052"/>
    </ligand>
</feature>
<evidence type="ECO:0000256" key="14">
    <source>
        <dbReference type="ARBA" id="ARBA00060910"/>
    </source>
</evidence>
<evidence type="ECO:0000256" key="4">
    <source>
        <dbReference type="ARBA" id="ARBA00022679"/>
    </source>
</evidence>
<evidence type="ECO:0000256" key="9">
    <source>
        <dbReference type="ARBA" id="ARBA00023251"/>
    </source>
</evidence>
<dbReference type="EC" id="1.1.1.305" evidence="17"/>
<feature type="active site" description="Proton acceptor; for decarboxylase activity" evidence="17">
    <location>
        <position position="435"/>
    </location>
</feature>
<dbReference type="CDD" id="cd05257">
    <property type="entry name" value="Arna_like_SDR_e"/>
    <property type="match status" value="1"/>
</dbReference>
<evidence type="ECO:0000256" key="1">
    <source>
        <dbReference type="ARBA" id="ARBA00004756"/>
    </source>
</evidence>
<dbReference type="Gene3D" id="3.40.50.720">
    <property type="entry name" value="NAD(P)-binding Rossmann-like Domain"/>
    <property type="match status" value="1"/>
</dbReference>
<dbReference type="CDD" id="cd08702">
    <property type="entry name" value="Arna_FMT_C"/>
    <property type="match status" value="1"/>
</dbReference>
<evidence type="ECO:0000256" key="3">
    <source>
        <dbReference type="ARBA" id="ARBA00022556"/>
    </source>
</evidence>